<protein>
    <submittedName>
        <fullName evidence="1">Uncharacterized protein</fullName>
    </submittedName>
</protein>
<gene>
    <name evidence="1" type="ORF">J0695_41585</name>
</gene>
<evidence type="ECO:0000313" key="2">
    <source>
        <dbReference type="Proteomes" id="UP000664167"/>
    </source>
</evidence>
<name>A0A939JMR4_9ACTN</name>
<accession>A0A939JMR4</accession>
<proteinExistence type="predicted"/>
<feature type="non-terminal residue" evidence="1">
    <location>
        <position position="1"/>
    </location>
</feature>
<feature type="non-terminal residue" evidence="1">
    <location>
        <position position="69"/>
    </location>
</feature>
<reference evidence="1" key="1">
    <citation type="submission" date="2021-03" db="EMBL/GenBank/DDBJ databases">
        <title>Streptomyces poriferae sp. nov., a novel marine sponge-derived Actinobacteria species with anti-MRSA activity.</title>
        <authorList>
            <person name="Sandoval-Powers M."/>
            <person name="Kralova S."/>
            <person name="Nguyen G.-S."/>
            <person name="Fawwal D."/>
            <person name="Degnes K."/>
            <person name="Klinkenberg G."/>
            <person name="Sletta H."/>
            <person name="Wentzel A."/>
            <person name="Liles M.R."/>
        </authorList>
    </citation>
    <scope>NUCLEOTIDE SEQUENCE</scope>
    <source>
        <strain evidence="1">DSM 41794</strain>
    </source>
</reference>
<keyword evidence="2" id="KW-1185">Reference proteome</keyword>
<dbReference type="AlphaFoldDB" id="A0A939JMR4"/>
<dbReference type="Proteomes" id="UP000664167">
    <property type="component" value="Unassembled WGS sequence"/>
</dbReference>
<comment type="caution">
    <text evidence="1">The sequence shown here is derived from an EMBL/GenBank/DDBJ whole genome shotgun (WGS) entry which is preliminary data.</text>
</comment>
<sequence length="69" mass="7298">GRSDTTVEVRPRDAGKDQDVRVAEQTDVTFLSGLLTVRTPKQRALFGRTGSVDVTVALPAGSRAELTGA</sequence>
<organism evidence="1 2">
    <name type="scientific">Streptomyces beijiangensis</name>
    <dbReference type="NCBI Taxonomy" id="163361"/>
    <lineage>
        <taxon>Bacteria</taxon>
        <taxon>Bacillati</taxon>
        <taxon>Actinomycetota</taxon>
        <taxon>Actinomycetes</taxon>
        <taxon>Kitasatosporales</taxon>
        <taxon>Streptomycetaceae</taxon>
        <taxon>Streptomyces</taxon>
    </lineage>
</organism>
<evidence type="ECO:0000313" key="1">
    <source>
        <dbReference type="EMBL" id="MBO0518162.1"/>
    </source>
</evidence>
<dbReference type="EMBL" id="JAFLRJ010001302">
    <property type="protein sequence ID" value="MBO0518162.1"/>
    <property type="molecule type" value="Genomic_DNA"/>
</dbReference>